<keyword evidence="2" id="KW-0472">Membrane</keyword>
<dbReference type="RefSeq" id="WP_039677144.1">
    <property type="nucleotide sequence ID" value="NZ_JWIY01000001.1"/>
</dbReference>
<keyword evidence="1" id="KW-0175">Coiled coil</keyword>
<organism evidence="3 4">
    <name type="scientific">Streptococcus constellatus</name>
    <dbReference type="NCBI Taxonomy" id="76860"/>
    <lineage>
        <taxon>Bacteria</taxon>
        <taxon>Bacillati</taxon>
        <taxon>Bacillota</taxon>
        <taxon>Bacilli</taxon>
        <taxon>Lactobacillales</taxon>
        <taxon>Streptococcaceae</taxon>
        <taxon>Streptococcus</taxon>
        <taxon>Streptococcus anginosus group</taxon>
    </lineage>
</organism>
<evidence type="ECO:0000256" key="2">
    <source>
        <dbReference type="SAM" id="Phobius"/>
    </source>
</evidence>
<proteinExistence type="predicted"/>
<evidence type="ECO:0000313" key="4">
    <source>
        <dbReference type="Proteomes" id="UP000031339"/>
    </source>
</evidence>
<gene>
    <name evidence="3" type="ORF">RN79_03650</name>
</gene>
<reference evidence="3 4" key="1">
    <citation type="submission" date="2014-12" db="EMBL/GenBank/DDBJ databases">
        <title>Partial genome sequence of Streptococcus constellatus KCOM 1650 (= ChDC B144).</title>
        <authorList>
            <person name="Kook J.-K."/>
            <person name="Park S.-N."/>
            <person name="Lim Y.K."/>
            <person name="Jo E."/>
        </authorList>
    </citation>
    <scope>NUCLEOTIDE SEQUENCE [LARGE SCALE GENOMIC DNA]</scope>
    <source>
        <strain evidence="3 4">KCOM 1650</strain>
    </source>
</reference>
<dbReference type="EMBL" id="JWIY01000001">
    <property type="protein sequence ID" value="KIC78673.1"/>
    <property type="molecule type" value="Genomic_DNA"/>
</dbReference>
<comment type="caution">
    <text evidence="3">The sequence shown here is derived from an EMBL/GenBank/DDBJ whole genome shotgun (WGS) entry which is preliminary data.</text>
</comment>
<name>A0A0C1HX80_STRCV</name>
<feature type="coiled-coil region" evidence="1">
    <location>
        <begin position="213"/>
        <end position="273"/>
    </location>
</feature>
<accession>A0A0C1HX80</accession>
<dbReference type="AlphaFoldDB" id="A0A0C1HX80"/>
<keyword evidence="2" id="KW-1133">Transmembrane helix</keyword>
<protein>
    <submittedName>
        <fullName evidence="3">Uncharacterized protein</fullName>
    </submittedName>
</protein>
<evidence type="ECO:0000313" key="3">
    <source>
        <dbReference type="EMBL" id="KIC78673.1"/>
    </source>
</evidence>
<evidence type="ECO:0000256" key="1">
    <source>
        <dbReference type="SAM" id="Coils"/>
    </source>
</evidence>
<sequence>MTEEKLAVSDFNREELLDILTLLYVQGDKIVTLNNKMQNTIKANRQLRLQQATKRKKNRIANIIGIVFAVAFFASSESNFFITILQLPIGYVIGQVTAKIVMFLTEKMNEKISEITKHEKRSLFFPKITINYGLTRKQAEKVSEEATLEATNTTQYQSYNQEKQDLENDPTFSYFISLIPDNFCKLEDFAGMIVLLKDYRAMNFQEVANLWRTEQHQQQMLQQQKQLEKQLHQNYDQVMAEVRESANRLRQDMQNARNESSKINRNLEDIRRNGVGIKSRLI</sequence>
<feature type="transmembrane region" description="Helical" evidence="2">
    <location>
        <begin position="58"/>
        <end position="74"/>
    </location>
</feature>
<dbReference type="OrthoDB" id="9894755at2"/>
<keyword evidence="2" id="KW-0812">Transmembrane</keyword>
<dbReference type="Proteomes" id="UP000031339">
    <property type="component" value="Unassembled WGS sequence"/>
</dbReference>